<gene>
    <name evidence="1" type="ORF">D7V93_01495</name>
</gene>
<comment type="caution">
    <text evidence="1">The sequence shown here is derived from an EMBL/GenBank/DDBJ whole genome shotgun (WGS) entry which is preliminary data.</text>
</comment>
<accession>A0A3A8QI58</accession>
<proteinExistence type="predicted"/>
<evidence type="ECO:0000313" key="1">
    <source>
        <dbReference type="EMBL" id="RKH68267.1"/>
    </source>
</evidence>
<name>A0A3A8QI58_9BACT</name>
<organism evidence="1 2">
    <name type="scientific">Corallococcus llansteffanensis</name>
    <dbReference type="NCBI Taxonomy" id="2316731"/>
    <lineage>
        <taxon>Bacteria</taxon>
        <taxon>Pseudomonadati</taxon>
        <taxon>Myxococcota</taxon>
        <taxon>Myxococcia</taxon>
        <taxon>Myxococcales</taxon>
        <taxon>Cystobacterineae</taxon>
        <taxon>Myxococcaceae</taxon>
        <taxon>Corallococcus</taxon>
    </lineage>
</organism>
<protein>
    <submittedName>
        <fullName evidence="1">Uncharacterized protein</fullName>
    </submittedName>
</protein>
<dbReference type="RefSeq" id="WP_120641623.1">
    <property type="nucleotide sequence ID" value="NZ_RAWB01000008.1"/>
</dbReference>
<dbReference type="AlphaFoldDB" id="A0A3A8QI58"/>
<dbReference type="EMBL" id="RAWB01000008">
    <property type="protein sequence ID" value="RKH68267.1"/>
    <property type="molecule type" value="Genomic_DNA"/>
</dbReference>
<reference evidence="2" key="1">
    <citation type="submission" date="2018-09" db="EMBL/GenBank/DDBJ databases">
        <authorList>
            <person name="Livingstone P.G."/>
            <person name="Whitworth D.E."/>
        </authorList>
    </citation>
    <scope>NUCLEOTIDE SEQUENCE [LARGE SCALE GENOMIC DNA]</scope>
    <source>
        <strain evidence="2">CA051B</strain>
    </source>
</reference>
<keyword evidence="2" id="KW-1185">Reference proteome</keyword>
<evidence type="ECO:0000313" key="2">
    <source>
        <dbReference type="Proteomes" id="UP000272888"/>
    </source>
</evidence>
<sequence>MGEAMLAAVEAFYRDALQTLLPRLQVTLGPGPAPDAELARRVDLFAEGLSLTPPEGTKPGALREPAWFTQELQFSADGQTQEFLLPEQARGEVAEVESPPGRPVPPGDAYTLEGRSLRFHRAPEEAKTAVWVLLRGERARGYTERCPCEIHLVTSAWARAPADADGLLTSVLAGVLNASTRMGTLNGATSPGLGVRLRLQGAVTALRNISRGHERVGELDWFFARARFLLHGELEQAVVVGQPEPVGLIVQTQNTLQVNKP</sequence>
<dbReference type="Proteomes" id="UP000272888">
    <property type="component" value="Unassembled WGS sequence"/>
</dbReference>